<dbReference type="EMBL" id="LODT01000051">
    <property type="protein sequence ID" value="KYQ88474.1"/>
    <property type="molecule type" value="Genomic_DNA"/>
</dbReference>
<dbReference type="SMART" id="SM00033">
    <property type="entry name" value="CH"/>
    <property type="match status" value="2"/>
</dbReference>
<comment type="caution">
    <text evidence="7">The sequence shown here is derived from an EMBL/GenBank/DDBJ whole genome shotgun (WGS) entry which is preliminary data.</text>
</comment>
<gene>
    <name evidence="7" type="ORF">DLAC_11187</name>
</gene>
<dbReference type="PROSITE" id="PS50021">
    <property type="entry name" value="CH"/>
    <property type="match status" value="2"/>
</dbReference>
<evidence type="ECO:0000256" key="3">
    <source>
        <dbReference type="SAM" id="Coils"/>
    </source>
</evidence>
<feature type="compositionally biased region" description="Acidic residues" evidence="4">
    <location>
        <begin position="46"/>
        <end position="62"/>
    </location>
</feature>
<dbReference type="InterPro" id="IPR036872">
    <property type="entry name" value="CH_dom_sf"/>
</dbReference>
<dbReference type="CDD" id="cd21218">
    <property type="entry name" value="CH_PLS_FIM_rpt2"/>
    <property type="match status" value="1"/>
</dbReference>
<dbReference type="GO" id="GO:0005737">
    <property type="term" value="C:cytoplasm"/>
    <property type="evidence" value="ECO:0007669"/>
    <property type="project" value="TreeGrafter"/>
</dbReference>
<dbReference type="InterPro" id="IPR001715">
    <property type="entry name" value="CH_dom"/>
</dbReference>
<keyword evidence="8" id="KW-1185">Reference proteome</keyword>
<keyword evidence="1" id="KW-0677">Repeat</keyword>
<dbReference type="Proteomes" id="UP000076078">
    <property type="component" value="Unassembled WGS sequence"/>
</dbReference>
<reference evidence="7 8" key="1">
    <citation type="submission" date="2015-12" db="EMBL/GenBank/DDBJ databases">
        <title>Dictyostelia acquired genes for synthesis and detection of signals that induce cell-type specialization by lateral gene transfer from prokaryotes.</title>
        <authorList>
            <person name="Gloeckner G."/>
            <person name="Schaap P."/>
        </authorList>
    </citation>
    <scope>NUCLEOTIDE SEQUENCE [LARGE SCALE GENOMIC DNA]</scope>
    <source>
        <strain evidence="7 8">TK</strain>
    </source>
</reference>
<feature type="region of interest" description="Disordered" evidence="4">
    <location>
        <begin position="251"/>
        <end position="273"/>
    </location>
</feature>
<keyword evidence="3" id="KW-0175">Coiled coil</keyword>
<dbReference type="SUPFAM" id="SSF143885">
    <property type="entry name" value="RGC domain-like"/>
    <property type="match status" value="1"/>
</dbReference>
<dbReference type="CDD" id="cd21217">
    <property type="entry name" value="CH_PLS_FIM_rpt1"/>
    <property type="match status" value="1"/>
</dbReference>
<evidence type="ECO:0000259" key="6">
    <source>
        <dbReference type="PROSITE" id="PS50021"/>
    </source>
</evidence>
<feature type="domain" description="Ras-GAP" evidence="5">
    <location>
        <begin position="674"/>
        <end position="895"/>
    </location>
</feature>
<dbReference type="PROSITE" id="PS50018">
    <property type="entry name" value="RAS_GTPASE_ACTIV_2"/>
    <property type="match status" value="1"/>
</dbReference>
<dbReference type="InParanoid" id="A0A151Z3U6"/>
<evidence type="ECO:0000313" key="8">
    <source>
        <dbReference type="Proteomes" id="UP000076078"/>
    </source>
</evidence>
<dbReference type="SUPFAM" id="SSF48350">
    <property type="entry name" value="GTPase activation domain, GAP"/>
    <property type="match status" value="1"/>
</dbReference>
<dbReference type="InterPro" id="IPR039959">
    <property type="entry name" value="Fimbrin/Plastin"/>
</dbReference>
<accession>A0A151Z3U6</accession>
<name>A0A151Z3U6_TIELA</name>
<dbReference type="InterPro" id="IPR001936">
    <property type="entry name" value="RasGAP_dom"/>
</dbReference>
<protein>
    <submittedName>
        <fullName evidence="7">Calponin (CH) domain-containing protein</fullName>
    </submittedName>
</protein>
<sequence length="1316" mass="154452">MYNRISNTNNLINKFNTINEQKQQLIPKQQNQQNYYNINNNKYNDNDNDDDDDNDDYESDEYDYDEYDNVDVYDNSIMEPPTTVEINAPKISKKGDEITLISANAGEEGSVHTFSEEEKVAYSKFINERLDDQEQLKPTYIEIDPSTNQLFNNCKDGVLLNKLMESLFPKEVELKGLVIKKNINPFEAIQNQNIVIKNALKVGCIIVNIGAQDLIDAKEYLVLGIIWQIIKSGLLSKVNQNANDMMEVLFEKEEEDNSASTTPTTTEEKKDEHSAEEILMRWVNFHLEKANCHRTLKNFSEDVQDSMVYANLLHQLLPNVLDDIVERATKEANLFARAEIITQACEKMGVKCFLSPSDIALGHPKLNLALVALLFNSEASIKDMRREREEKIERERVERERVERERKEKEVVERERVERERIERDRAEQHRLEQERLQREKEEQEKLERERIELERIERERIERDKEAERLERERIEREIIERELREKEQAEKERLERERIEREIREKEQAEKDRLEKERLDNERSEADRLENLKEYRIATRIQKRMVDDPSLTDNMQKLVGEITELKRNIVGELRNIRSLQFELSKSTKNIDRVLENKKEGKKLKKQKKIKPVKGVPNGLDTTKMKNYQQLFYFIQNQPQVMGKLLFLLQQDQVNKTFHNLLLSLFPYEISPREEDLFLKAISVALEYQIRHTNNITELFSEKSVPMIVLQDYFQKKGLKYLREQITPIILKVLDNKDLNLNIDPFWIEKQLKIDKEIKEGKKQEKSKEDMTFDQVMQNSEVASLYESRTQQLVEIGLDFYDRILKTIEELPVQLRYLCKVLAEKSRVGFKQQSPVTDQDTYVTYYMIIYRLIGSIISSPDSLNELVLQAHPYIPKQSRYNLSMISRFLQAVFTNKPWLHPFPTPKIQIAINEHGKNAQLYLKKVCQVPDLDELIHYRDYNQIMKENNITFCTVINLTEIIWLHETVLDLYYDLIDIGLTKDYENSLEKLTINSKTVSEKRRYQTTKRTTNATHNGLDVNGSISQMSDSENNWWLKNLLDLIDQPLQLPEQGDRGIQLTFLYNGAQEKQMDLFKEAKIWMIEILNKSQPPKKDQNTIEILKDAEAFFKSGNSGAENMTLISKASQLITRLKEFPSEMVCSKPEIYDLFLIEVEKELESILRKNKLMRSELTRLHTLLKTIRIDGSPLPSLCKFQADQLQKAIEKKKYKQKQFELNMKSQDKTTHKFSLAELIKKGMIVSCDLHEASHSKVTIIIKMVGPGLFDIDAKLAMVSKTVQLELDSLLDYSKNHITEYQLEGIVLDVNMTIHTLIKLFNI</sequence>
<dbReference type="InterPro" id="IPR008936">
    <property type="entry name" value="Rho_GTPase_activation_prot"/>
</dbReference>
<feature type="region of interest" description="Disordered" evidence="4">
    <location>
        <begin position="37"/>
        <end position="62"/>
    </location>
</feature>
<evidence type="ECO:0000256" key="4">
    <source>
        <dbReference type="SAM" id="MobiDB-lite"/>
    </source>
</evidence>
<dbReference type="InterPro" id="IPR001589">
    <property type="entry name" value="Actinin_actin-bd_CS"/>
</dbReference>
<evidence type="ECO:0000259" key="5">
    <source>
        <dbReference type="PROSITE" id="PS50018"/>
    </source>
</evidence>
<evidence type="ECO:0000256" key="2">
    <source>
        <dbReference type="ARBA" id="ARBA00023203"/>
    </source>
</evidence>
<evidence type="ECO:0000313" key="7">
    <source>
        <dbReference type="EMBL" id="KYQ88474.1"/>
    </source>
</evidence>
<dbReference type="GO" id="GO:0032432">
    <property type="term" value="C:actin filament bundle"/>
    <property type="evidence" value="ECO:0007669"/>
    <property type="project" value="TreeGrafter"/>
</dbReference>
<dbReference type="GO" id="GO:0051639">
    <property type="term" value="P:actin filament network formation"/>
    <property type="evidence" value="ECO:0007669"/>
    <property type="project" value="TreeGrafter"/>
</dbReference>
<dbReference type="GO" id="GO:0005884">
    <property type="term" value="C:actin filament"/>
    <property type="evidence" value="ECO:0007669"/>
    <property type="project" value="TreeGrafter"/>
</dbReference>
<feature type="domain" description="Calponin-homology (CH)" evidence="6">
    <location>
        <begin position="273"/>
        <end position="379"/>
    </location>
</feature>
<dbReference type="SUPFAM" id="SSF47576">
    <property type="entry name" value="Calponin-homology domain, CH-domain"/>
    <property type="match status" value="1"/>
</dbReference>
<dbReference type="STRING" id="361077.A0A151Z3U6"/>
<feature type="coiled-coil region" evidence="3">
    <location>
        <begin position="385"/>
        <end position="531"/>
    </location>
</feature>
<dbReference type="PANTHER" id="PTHR19961">
    <property type="entry name" value="FIMBRIN/PLASTIN"/>
    <property type="match status" value="1"/>
</dbReference>
<dbReference type="Gene3D" id="1.10.418.10">
    <property type="entry name" value="Calponin-like domain"/>
    <property type="match status" value="2"/>
</dbReference>
<dbReference type="Gene3D" id="1.10.506.10">
    <property type="entry name" value="GTPase Activation - p120gap, domain 1"/>
    <property type="match status" value="1"/>
</dbReference>
<keyword evidence="2" id="KW-0009">Actin-binding</keyword>
<dbReference type="OMA" id="GVKCFLT"/>
<organism evidence="7 8">
    <name type="scientific">Tieghemostelium lacteum</name>
    <name type="common">Slime mold</name>
    <name type="synonym">Dictyostelium lacteum</name>
    <dbReference type="NCBI Taxonomy" id="361077"/>
    <lineage>
        <taxon>Eukaryota</taxon>
        <taxon>Amoebozoa</taxon>
        <taxon>Evosea</taxon>
        <taxon>Eumycetozoa</taxon>
        <taxon>Dictyostelia</taxon>
        <taxon>Dictyosteliales</taxon>
        <taxon>Raperosteliaceae</taxon>
        <taxon>Tieghemostelium</taxon>
    </lineage>
</organism>
<dbReference type="Pfam" id="PF00307">
    <property type="entry name" value="CH"/>
    <property type="match status" value="2"/>
</dbReference>
<dbReference type="GO" id="GO:0051015">
    <property type="term" value="F:actin filament binding"/>
    <property type="evidence" value="ECO:0007669"/>
    <property type="project" value="InterPro"/>
</dbReference>
<dbReference type="OrthoDB" id="10017054at2759"/>
<feature type="domain" description="Calponin-homology (CH)" evidence="6">
    <location>
        <begin position="116"/>
        <end position="234"/>
    </location>
</feature>
<dbReference type="Pfam" id="PF00616">
    <property type="entry name" value="RasGAP"/>
    <property type="match status" value="1"/>
</dbReference>
<dbReference type="PROSITE" id="PS00020">
    <property type="entry name" value="ACTININ_2"/>
    <property type="match status" value="1"/>
</dbReference>
<dbReference type="GO" id="GO:0051017">
    <property type="term" value="P:actin filament bundle assembly"/>
    <property type="evidence" value="ECO:0007669"/>
    <property type="project" value="InterPro"/>
</dbReference>
<evidence type="ECO:0000256" key="1">
    <source>
        <dbReference type="ARBA" id="ARBA00022737"/>
    </source>
</evidence>
<dbReference type="PANTHER" id="PTHR19961:SF76">
    <property type="entry name" value="CALPONIN-HOMOLOGY (CH) DOMAIN-CONTAINING PROTEIN"/>
    <property type="match status" value="1"/>
</dbReference>
<proteinExistence type="predicted"/>